<dbReference type="PANTHER" id="PTHR43433:SF5">
    <property type="entry name" value="AB HYDROLASE-1 DOMAIN-CONTAINING PROTEIN"/>
    <property type="match status" value="1"/>
</dbReference>
<feature type="domain" description="AB hydrolase-1" evidence="1">
    <location>
        <begin position="21"/>
        <end position="249"/>
    </location>
</feature>
<protein>
    <submittedName>
        <fullName evidence="3">Alpha/beta fold hydrolase</fullName>
    </submittedName>
    <submittedName>
        <fullName evidence="2">Alpha/beta hydrolase</fullName>
    </submittedName>
</protein>
<dbReference type="InterPro" id="IPR029058">
    <property type="entry name" value="AB_hydrolase_fold"/>
</dbReference>
<reference evidence="3 5" key="2">
    <citation type="submission" date="2018-12" db="EMBL/GenBank/DDBJ databases">
        <title>Legionella sp,whole genome shotgun sequence.</title>
        <authorList>
            <person name="Wu H."/>
        </authorList>
    </citation>
    <scope>NUCLEOTIDE SEQUENCE [LARGE SCALE GENOMIC DNA]</scope>
    <source>
        <strain evidence="5">km489</strain>
        <strain evidence="3">Km489</strain>
    </source>
</reference>
<keyword evidence="2" id="KW-0378">Hydrolase</keyword>
<proteinExistence type="predicted"/>
<evidence type="ECO:0000313" key="4">
    <source>
        <dbReference type="Proteomes" id="UP000247152"/>
    </source>
</evidence>
<dbReference type="RefSeq" id="WP_110143884.1">
    <property type="nucleotide sequence ID" value="NZ_QHJG01000038.1"/>
</dbReference>
<dbReference type="OrthoDB" id="7057597at2"/>
<sequence>MPHIKVNDISMYYEMHGKGEPIVFIAGFSVDHVAWFEVVERLKDKYQVILFDNRGVGQTDVPDGPYSIEQMTDDVAALCSALGVLQAHFVGNSMGGFILQCLAYRYPKLVKSAVISHSAARLHNVFHIYLDAQLELLKAYAPLKSLLKASCSWVYSYQFLTQPGVLEKIIQLGFEYPFPFTVKGYEGQYAALKQFDSRDWIDKINVPVLVLGSDQDLIFSEKDTKSLAEKIPKARYYCFMECGHLPQMEYPEQFTKIVCEFIESL</sequence>
<dbReference type="EMBL" id="QHJG01000038">
    <property type="protein sequence ID" value="PWY54301.1"/>
    <property type="molecule type" value="Genomic_DNA"/>
</dbReference>
<dbReference type="Pfam" id="PF00561">
    <property type="entry name" value="Abhydrolase_1"/>
    <property type="match status" value="1"/>
</dbReference>
<accession>A0A317TXW5</accession>
<keyword evidence="5" id="KW-1185">Reference proteome</keyword>
<comment type="caution">
    <text evidence="2">The sequence shown here is derived from an EMBL/GenBank/DDBJ whole genome shotgun (WGS) entry which is preliminary data.</text>
</comment>
<dbReference type="InterPro" id="IPR050471">
    <property type="entry name" value="AB_hydrolase"/>
</dbReference>
<dbReference type="GO" id="GO:0016787">
    <property type="term" value="F:hydrolase activity"/>
    <property type="evidence" value="ECO:0007669"/>
    <property type="project" value="UniProtKB-KW"/>
</dbReference>
<evidence type="ECO:0000313" key="5">
    <source>
        <dbReference type="Proteomes" id="UP000287374"/>
    </source>
</evidence>
<reference evidence="2 4" key="1">
    <citation type="submission" date="2018-05" db="EMBL/GenBank/DDBJ databases">
        <title>Legionella qingyii sp.nov., whole genome shotgun sequence.</title>
        <authorList>
            <person name="Wu H."/>
            <person name="Zhu Q."/>
            <person name="Hu C."/>
        </authorList>
    </citation>
    <scope>NUCLEOTIDE SEQUENCE [LARGE SCALE GENOMIC DNA]</scope>
    <source>
        <strain evidence="2 4">HEB18</strain>
    </source>
</reference>
<dbReference type="EMBL" id="RZGX01000006">
    <property type="protein sequence ID" value="RUR24043.1"/>
    <property type="molecule type" value="Genomic_DNA"/>
</dbReference>
<dbReference type="PANTHER" id="PTHR43433">
    <property type="entry name" value="HYDROLASE, ALPHA/BETA FOLD FAMILY PROTEIN"/>
    <property type="match status" value="1"/>
</dbReference>
<evidence type="ECO:0000259" key="1">
    <source>
        <dbReference type="Pfam" id="PF00561"/>
    </source>
</evidence>
<gene>
    <name evidence="2" type="ORF">DGG96_17785</name>
    <name evidence="3" type="ORF">ELY20_05620</name>
</gene>
<dbReference type="Gene3D" id="3.40.50.1820">
    <property type="entry name" value="alpha/beta hydrolase"/>
    <property type="match status" value="1"/>
</dbReference>
<evidence type="ECO:0000313" key="2">
    <source>
        <dbReference type="EMBL" id="PWY54301.1"/>
    </source>
</evidence>
<dbReference type="PRINTS" id="PR00111">
    <property type="entry name" value="ABHYDROLASE"/>
</dbReference>
<dbReference type="Proteomes" id="UP000247152">
    <property type="component" value="Unassembled WGS sequence"/>
</dbReference>
<evidence type="ECO:0000313" key="3">
    <source>
        <dbReference type="EMBL" id="RUR24043.1"/>
    </source>
</evidence>
<dbReference type="Proteomes" id="UP000287374">
    <property type="component" value="Unassembled WGS sequence"/>
</dbReference>
<dbReference type="AlphaFoldDB" id="A0A317TXW5"/>
<dbReference type="InterPro" id="IPR000073">
    <property type="entry name" value="AB_hydrolase_1"/>
</dbReference>
<dbReference type="SUPFAM" id="SSF53474">
    <property type="entry name" value="alpha/beta-Hydrolases"/>
    <property type="match status" value="1"/>
</dbReference>
<name>A0A317TXW5_9GAMM</name>
<organism evidence="2 4">
    <name type="scientific">Legionella qingyii</name>
    <dbReference type="NCBI Taxonomy" id="2184757"/>
    <lineage>
        <taxon>Bacteria</taxon>
        <taxon>Pseudomonadati</taxon>
        <taxon>Pseudomonadota</taxon>
        <taxon>Gammaproteobacteria</taxon>
        <taxon>Legionellales</taxon>
        <taxon>Legionellaceae</taxon>
        <taxon>Legionella</taxon>
    </lineage>
</organism>